<accession>A0ACB9GXW7</accession>
<gene>
    <name evidence="1" type="ORF">L2E82_01085</name>
</gene>
<organism evidence="1 2">
    <name type="scientific">Cichorium intybus</name>
    <name type="common">Chicory</name>
    <dbReference type="NCBI Taxonomy" id="13427"/>
    <lineage>
        <taxon>Eukaryota</taxon>
        <taxon>Viridiplantae</taxon>
        <taxon>Streptophyta</taxon>
        <taxon>Embryophyta</taxon>
        <taxon>Tracheophyta</taxon>
        <taxon>Spermatophyta</taxon>
        <taxon>Magnoliopsida</taxon>
        <taxon>eudicotyledons</taxon>
        <taxon>Gunneridae</taxon>
        <taxon>Pentapetalae</taxon>
        <taxon>asterids</taxon>
        <taxon>campanulids</taxon>
        <taxon>Asterales</taxon>
        <taxon>Asteraceae</taxon>
        <taxon>Cichorioideae</taxon>
        <taxon>Cichorieae</taxon>
        <taxon>Cichoriinae</taxon>
        <taxon>Cichorium</taxon>
    </lineage>
</organism>
<dbReference type="Proteomes" id="UP001055811">
    <property type="component" value="Linkage Group LG01"/>
</dbReference>
<reference evidence="1 2" key="2">
    <citation type="journal article" date="2022" name="Mol. Ecol. Resour.">
        <title>The genomes of chicory, endive, great burdock and yacon provide insights into Asteraceae paleo-polyploidization history and plant inulin production.</title>
        <authorList>
            <person name="Fan W."/>
            <person name="Wang S."/>
            <person name="Wang H."/>
            <person name="Wang A."/>
            <person name="Jiang F."/>
            <person name="Liu H."/>
            <person name="Zhao H."/>
            <person name="Xu D."/>
            <person name="Zhang Y."/>
        </authorList>
    </citation>
    <scope>NUCLEOTIDE SEQUENCE [LARGE SCALE GENOMIC DNA]</scope>
    <source>
        <strain evidence="2">cv. Punajuju</strain>
        <tissue evidence="1">Leaves</tissue>
    </source>
</reference>
<protein>
    <submittedName>
        <fullName evidence="1">Uncharacterized protein</fullName>
    </submittedName>
</protein>
<comment type="caution">
    <text evidence="1">The sequence shown here is derived from an EMBL/GenBank/DDBJ whole genome shotgun (WGS) entry which is preliminary data.</text>
</comment>
<proteinExistence type="predicted"/>
<name>A0ACB9GXW7_CICIN</name>
<dbReference type="EMBL" id="CM042009">
    <property type="protein sequence ID" value="KAI3788324.1"/>
    <property type="molecule type" value="Genomic_DNA"/>
</dbReference>
<keyword evidence="2" id="KW-1185">Reference proteome</keyword>
<evidence type="ECO:0000313" key="1">
    <source>
        <dbReference type="EMBL" id="KAI3788324.1"/>
    </source>
</evidence>
<sequence>MLERDVMPCNINIDRSKWEAVFEEFEQTDVSTTRLRNDMQHIFHLTGIPRVDNYASWYLISNLNILYRQHSLFIFVLLRSSGGSGGSSEHTNA</sequence>
<reference evidence="2" key="1">
    <citation type="journal article" date="2022" name="Mol. Ecol. Resour.">
        <title>The genomes of chicory, endive, great burdock and yacon provide insights into Asteraceae palaeo-polyploidization history and plant inulin production.</title>
        <authorList>
            <person name="Fan W."/>
            <person name="Wang S."/>
            <person name="Wang H."/>
            <person name="Wang A."/>
            <person name="Jiang F."/>
            <person name="Liu H."/>
            <person name="Zhao H."/>
            <person name="Xu D."/>
            <person name="Zhang Y."/>
        </authorList>
    </citation>
    <scope>NUCLEOTIDE SEQUENCE [LARGE SCALE GENOMIC DNA]</scope>
    <source>
        <strain evidence="2">cv. Punajuju</strain>
    </source>
</reference>
<evidence type="ECO:0000313" key="2">
    <source>
        <dbReference type="Proteomes" id="UP001055811"/>
    </source>
</evidence>